<proteinExistence type="predicted"/>
<comment type="caution">
    <text evidence="1">The sequence shown here is derived from an EMBL/GenBank/DDBJ whole genome shotgun (WGS) entry which is preliminary data.</text>
</comment>
<evidence type="ECO:0000313" key="1">
    <source>
        <dbReference type="EMBL" id="MDR6722953.1"/>
    </source>
</evidence>
<accession>A0AAP5H1C3</accession>
<sequence>MELREQRTFRLNSIFDAEMPPGILRNQKRTF</sequence>
<protein>
    <submittedName>
        <fullName evidence="1">Uncharacterized protein</fullName>
    </submittedName>
</protein>
<name>A0AAP5H1C3_PAEAM</name>
<dbReference type="AlphaFoldDB" id="A0AAP5H1C3"/>
<reference evidence="1" key="1">
    <citation type="submission" date="2023-07" db="EMBL/GenBank/DDBJ databases">
        <title>Sorghum-associated microbial communities from plants grown in Nebraska, USA.</title>
        <authorList>
            <person name="Schachtman D."/>
        </authorList>
    </citation>
    <scope>NUCLEOTIDE SEQUENCE</scope>
    <source>
        <strain evidence="1">BE80</strain>
    </source>
</reference>
<evidence type="ECO:0000313" key="2">
    <source>
        <dbReference type="Proteomes" id="UP001254832"/>
    </source>
</evidence>
<organism evidence="1 2">
    <name type="scientific">Paenibacillus amylolyticus</name>
    <dbReference type="NCBI Taxonomy" id="1451"/>
    <lineage>
        <taxon>Bacteria</taxon>
        <taxon>Bacillati</taxon>
        <taxon>Bacillota</taxon>
        <taxon>Bacilli</taxon>
        <taxon>Bacillales</taxon>
        <taxon>Paenibacillaceae</taxon>
        <taxon>Paenibacillus</taxon>
    </lineage>
</organism>
<dbReference type="Proteomes" id="UP001254832">
    <property type="component" value="Unassembled WGS sequence"/>
</dbReference>
<gene>
    <name evidence="1" type="ORF">J2W91_001405</name>
</gene>
<dbReference type="EMBL" id="JAVDTR010000003">
    <property type="protein sequence ID" value="MDR6722953.1"/>
    <property type="molecule type" value="Genomic_DNA"/>
</dbReference>